<keyword evidence="2" id="KW-1185">Reference proteome</keyword>
<gene>
    <name evidence="1" type="ORF">BaRGS_00005656</name>
</gene>
<reference evidence="1 2" key="1">
    <citation type="journal article" date="2023" name="Sci. Data">
        <title>Genome assembly of the Korean intertidal mud-creeper Batillaria attramentaria.</title>
        <authorList>
            <person name="Patra A.K."/>
            <person name="Ho P.T."/>
            <person name="Jun S."/>
            <person name="Lee S.J."/>
            <person name="Kim Y."/>
            <person name="Won Y.J."/>
        </authorList>
    </citation>
    <scope>NUCLEOTIDE SEQUENCE [LARGE SCALE GENOMIC DNA]</scope>
    <source>
        <strain evidence="1">Wonlab-2016</strain>
    </source>
</reference>
<evidence type="ECO:0000313" key="2">
    <source>
        <dbReference type="Proteomes" id="UP001519460"/>
    </source>
</evidence>
<protein>
    <submittedName>
        <fullName evidence="1">Uncharacterized protein</fullName>
    </submittedName>
</protein>
<dbReference type="AlphaFoldDB" id="A0ABD0LTR3"/>
<organism evidence="1 2">
    <name type="scientific">Batillaria attramentaria</name>
    <dbReference type="NCBI Taxonomy" id="370345"/>
    <lineage>
        <taxon>Eukaryota</taxon>
        <taxon>Metazoa</taxon>
        <taxon>Spiralia</taxon>
        <taxon>Lophotrochozoa</taxon>
        <taxon>Mollusca</taxon>
        <taxon>Gastropoda</taxon>
        <taxon>Caenogastropoda</taxon>
        <taxon>Sorbeoconcha</taxon>
        <taxon>Cerithioidea</taxon>
        <taxon>Batillariidae</taxon>
        <taxon>Batillaria</taxon>
    </lineage>
</organism>
<proteinExistence type="predicted"/>
<dbReference type="Proteomes" id="UP001519460">
    <property type="component" value="Unassembled WGS sequence"/>
</dbReference>
<dbReference type="EMBL" id="JACVVK020000022">
    <property type="protein sequence ID" value="KAK7503030.1"/>
    <property type="molecule type" value="Genomic_DNA"/>
</dbReference>
<comment type="caution">
    <text evidence="1">The sequence shown here is derived from an EMBL/GenBank/DDBJ whole genome shotgun (WGS) entry which is preliminary data.</text>
</comment>
<evidence type="ECO:0000313" key="1">
    <source>
        <dbReference type="EMBL" id="KAK7503030.1"/>
    </source>
</evidence>
<accession>A0ABD0LTR3</accession>
<name>A0ABD0LTR3_9CAEN</name>
<sequence>MIWQVEVPPFTGPDTTWHPSQREVASHRCEKSFKFDKLSPGWRRLWGGGGGVRVYALSADVNDIFLYSTTAQGGRKKKRSTFSCSRTMRSRGNSAYHTHTIPLSNIILAQESIETALL</sequence>